<organism evidence="2 3">
    <name type="scientific">Ensete ventricosum</name>
    <name type="common">Abyssinian banana</name>
    <name type="synonym">Musa ensete</name>
    <dbReference type="NCBI Taxonomy" id="4639"/>
    <lineage>
        <taxon>Eukaryota</taxon>
        <taxon>Viridiplantae</taxon>
        <taxon>Streptophyta</taxon>
        <taxon>Embryophyta</taxon>
        <taxon>Tracheophyta</taxon>
        <taxon>Spermatophyta</taxon>
        <taxon>Magnoliopsida</taxon>
        <taxon>Liliopsida</taxon>
        <taxon>Zingiberales</taxon>
        <taxon>Musaceae</taxon>
        <taxon>Ensete</taxon>
    </lineage>
</organism>
<dbReference type="Proteomes" id="UP000287651">
    <property type="component" value="Unassembled WGS sequence"/>
</dbReference>
<sequence>MCQSCARSESVESDDNVSDSCGVGSTSRYGVAGFSGMIEEASDRVFGGSYAVGPGLTSSECSREPPWLIGCREGSSLGGAVSGVGEQPLVYVGSQRGQRDCDLRDGHDIRSRWDWLFGRPVGEETGKTIL</sequence>
<comment type="caution">
    <text evidence="2">The sequence shown here is derived from an EMBL/GenBank/DDBJ whole genome shotgun (WGS) entry which is preliminary data.</text>
</comment>
<proteinExistence type="predicted"/>
<dbReference type="AlphaFoldDB" id="A0A426ZAF5"/>
<gene>
    <name evidence="2" type="ORF">B296_00004939</name>
</gene>
<protein>
    <submittedName>
        <fullName evidence="2">Uncharacterized protein</fullName>
    </submittedName>
</protein>
<name>A0A426ZAF5_ENSVE</name>
<evidence type="ECO:0000256" key="1">
    <source>
        <dbReference type="SAM" id="MobiDB-lite"/>
    </source>
</evidence>
<dbReference type="EMBL" id="AMZH03007581">
    <property type="protein sequence ID" value="RRT60968.1"/>
    <property type="molecule type" value="Genomic_DNA"/>
</dbReference>
<evidence type="ECO:0000313" key="3">
    <source>
        <dbReference type="Proteomes" id="UP000287651"/>
    </source>
</evidence>
<reference evidence="2 3" key="1">
    <citation type="journal article" date="2014" name="Agronomy (Basel)">
        <title>A Draft Genome Sequence for Ensete ventricosum, the Drought-Tolerant Tree Against Hunger.</title>
        <authorList>
            <person name="Harrison J."/>
            <person name="Moore K.A."/>
            <person name="Paszkiewicz K."/>
            <person name="Jones T."/>
            <person name="Grant M."/>
            <person name="Ambacheew D."/>
            <person name="Muzemil S."/>
            <person name="Studholme D.J."/>
        </authorList>
    </citation>
    <scope>NUCLEOTIDE SEQUENCE [LARGE SCALE GENOMIC DNA]</scope>
</reference>
<feature type="region of interest" description="Disordered" evidence="1">
    <location>
        <begin position="1"/>
        <end position="24"/>
    </location>
</feature>
<accession>A0A426ZAF5</accession>
<evidence type="ECO:0000313" key="2">
    <source>
        <dbReference type="EMBL" id="RRT60968.1"/>
    </source>
</evidence>